<gene>
    <name evidence="1" type="ORF">TVAG_001420</name>
</gene>
<sequence length="509" mass="56148">IPVYAFNIANITSITIPENVISVGAHAFEGCPYLKDVILPSKISNLGGSCFPTSVNITFPSTAKLSIDDQKILYNLDKTILIMCLEKLTSYVIPSSVETIRAEAFKSMKDLTKIEFRSGSTLKTIESLTFSECIKLSSIEIPNSISYFGESAFSSCTSLKSVFFGSKLTRISTRCFENCVNLEIISFSRCDGSATIDSYSFSGCSHLKTFTLSEGIVSIDMRCFNDCILLESINIPSTLKYIGIYAFSNTKISTVTFASHSSMVNLSQYSFSQCTSLREIVNMPDSIMNIGSNSFESSKISSFTVPISTETIDNYAFRRCSLMETFTIPPRCSLKKIGNFIFEGCVSLSKIECVDSDFFVIDNGALFDKNRSKLICFPPASLIKFFCFSQNVRTISSSAFYGCKRLVGIMIPDDSIESIGHSAFAYCTSLKYINIPICVKSIDQSVFTGCTNLNCGVTVENQNISFKQSLVETSGLSPTSMKDCGLITCKNANTYRPVKNSYLYVFILM</sequence>
<dbReference type="VEuPathDB" id="TrichDB:TVAG_001420"/>
<dbReference type="VEuPathDB" id="TrichDB:TVAGG3_0276430"/>
<dbReference type="InterPro" id="IPR032675">
    <property type="entry name" value="LRR_dom_sf"/>
</dbReference>
<reference evidence="1" key="2">
    <citation type="journal article" date="2007" name="Science">
        <title>Draft genome sequence of the sexually transmitted pathogen Trichomonas vaginalis.</title>
        <authorList>
            <person name="Carlton J.M."/>
            <person name="Hirt R.P."/>
            <person name="Silva J.C."/>
            <person name="Delcher A.L."/>
            <person name="Schatz M."/>
            <person name="Zhao Q."/>
            <person name="Wortman J.R."/>
            <person name="Bidwell S.L."/>
            <person name="Alsmark U.C.M."/>
            <person name="Besteiro S."/>
            <person name="Sicheritz-Ponten T."/>
            <person name="Noel C.J."/>
            <person name="Dacks J.B."/>
            <person name="Foster P.G."/>
            <person name="Simillion C."/>
            <person name="Van de Peer Y."/>
            <person name="Miranda-Saavedra D."/>
            <person name="Barton G.J."/>
            <person name="Westrop G.D."/>
            <person name="Mueller S."/>
            <person name="Dessi D."/>
            <person name="Fiori P.L."/>
            <person name="Ren Q."/>
            <person name="Paulsen I."/>
            <person name="Zhang H."/>
            <person name="Bastida-Corcuera F.D."/>
            <person name="Simoes-Barbosa A."/>
            <person name="Brown M.T."/>
            <person name="Hayes R.D."/>
            <person name="Mukherjee M."/>
            <person name="Okumura C.Y."/>
            <person name="Schneider R."/>
            <person name="Smith A.J."/>
            <person name="Vanacova S."/>
            <person name="Villalvazo M."/>
            <person name="Haas B.J."/>
            <person name="Pertea M."/>
            <person name="Feldblyum T.V."/>
            <person name="Utterback T.R."/>
            <person name="Shu C.L."/>
            <person name="Osoegawa K."/>
            <person name="de Jong P.J."/>
            <person name="Hrdy I."/>
            <person name="Horvathova L."/>
            <person name="Zubacova Z."/>
            <person name="Dolezal P."/>
            <person name="Malik S.B."/>
            <person name="Logsdon J.M. Jr."/>
            <person name="Henze K."/>
            <person name="Gupta A."/>
            <person name="Wang C.C."/>
            <person name="Dunne R.L."/>
            <person name="Upcroft J.A."/>
            <person name="Upcroft P."/>
            <person name="White O."/>
            <person name="Salzberg S.L."/>
            <person name="Tang P."/>
            <person name="Chiu C.-H."/>
            <person name="Lee Y.-S."/>
            <person name="Embley T.M."/>
            <person name="Coombs G.H."/>
            <person name="Mottram J.C."/>
            <person name="Tachezy J."/>
            <person name="Fraser-Liggett C.M."/>
            <person name="Johnson P.J."/>
        </authorList>
    </citation>
    <scope>NUCLEOTIDE SEQUENCE [LARGE SCALE GENOMIC DNA]</scope>
    <source>
        <strain evidence="1">G3</strain>
    </source>
</reference>
<dbReference type="InterPro" id="IPR026906">
    <property type="entry name" value="LRR_5"/>
</dbReference>
<organism evidence="1 2">
    <name type="scientific">Trichomonas vaginalis (strain ATCC PRA-98 / G3)</name>
    <dbReference type="NCBI Taxonomy" id="412133"/>
    <lineage>
        <taxon>Eukaryota</taxon>
        <taxon>Metamonada</taxon>
        <taxon>Parabasalia</taxon>
        <taxon>Trichomonadida</taxon>
        <taxon>Trichomonadidae</taxon>
        <taxon>Trichomonas</taxon>
    </lineage>
</organism>
<evidence type="ECO:0000313" key="2">
    <source>
        <dbReference type="Proteomes" id="UP000001542"/>
    </source>
</evidence>
<dbReference type="AlphaFoldDB" id="A2GFY0"/>
<dbReference type="InParanoid" id="A2GFY0"/>
<dbReference type="PANTHER" id="PTHR45661:SF3">
    <property type="entry name" value="IG-LIKE DOMAIN-CONTAINING PROTEIN"/>
    <property type="match status" value="1"/>
</dbReference>
<dbReference type="SUPFAM" id="SSF52058">
    <property type="entry name" value="L domain-like"/>
    <property type="match status" value="2"/>
</dbReference>
<name>A2GFY0_TRIV3</name>
<dbReference type="Gene3D" id="3.80.10.10">
    <property type="entry name" value="Ribonuclease Inhibitor"/>
    <property type="match status" value="3"/>
</dbReference>
<proteinExistence type="predicted"/>
<protein>
    <submittedName>
        <fullName evidence="1">Surface antigen BspA-like</fullName>
    </submittedName>
</protein>
<dbReference type="InterPro" id="IPR053139">
    <property type="entry name" value="Surface_bspA-like"/>
</dbReference>
<dbReference type="Proteomes" id="UP000001542">
    <property type="component" value="Unassembled WGS sequence"/>
</dbReference>
<evidence type="ECO:0000313" key="1">
    <source>
        <dbReference type="EMBL" id="EAX83939.1"/>
    </source>
</evidence>
<dbReference type="PANTHER" id="PTHR45661">
    <property type="entry name" value="SURFACE ANTIGEN"/>
    <property type="match status" value="1"/>
</dbReference>
<reference evidence="1" key="1">
    <citation type="submission" date="2006-10" db="EMBL/GenBank/DDBJ databases">
        <authorList>
            <person name="Amadeo P."/>
            <person name="Zhao Q."/>
            <person name="Wortman J."/>
            <person name="Fraser-Liggett C."/>
            <person name="Carlton J."/>
        </authorList>
    </citation>
    <scope>NUCLEOTIDE SEQUENCE</scope>
    <source>
        <strain evidence="1">G3</strain>
    </source>
</reference>
<dbReference type="Pfam" id="PF13306">
    <property type="entry name" value="LRR_5"/>
    <property type="match status" value="4"/>
</dbReference>
<dbReference type="SMR" id="A2GFY0"/>
<dbReference type="EMBL" id="DS115637">
    <property type="protein sequence ID" value="EAX83939.1"/>
    <property type="molecule type" value="Genomic_DNA"/>
</dbReference>
<keyword evidence="2" id="KW-1185">Reference proteome</keyword>
<accession>A2GFY0</accession>
<feature type="non-terminal residue" evidence="1">
    <location>
        <position position="1"/>
    </location>
</feature>
<dbReference type="STRING" id="5722.A2GFY0"/>